<comment type="caution">
    <text evidence="2">The sequence shown here is derived from an EMBL/GenBank/DDBJ whole genome shotgun (WGS) entry which is preliminary data.</text>
</comment>
<accession>A0A9J6EUT7</accession>
<reference evidence="2" key="1">
    <citation type="journal article" date="2020" name="Cell">
        <title>Large-Scale Comparative Analyses of Tick Genomes Elucidate Their Genetic Diversity and Vector Capacities.</title>
        <authorList>
            <consortium name="Tick Genome and Microbiome Consortium (TIGMIC)"/>
            <person name="Jia N."/>
            <person name="Wang J."/>
            <person name="Shi W."/>
            <person name="Du L."/>
            <person name="Sun Y."/>
            <person name="Zhan W."/>
            <person name="Jiang J.F."/>
            <person name="Wang Q."/>
            <person name="Zhang B."/>
            <person name="Ji P."/>
            <person name="Bell-Sakyi L."/>
            <person name="Cui X.M."/>
            <person name="Yuan T.T."/>
            <person name="Jiang B.G."/>
            <person name="Yang W.F."/>
            <person name="Lam T.T."/>
            <person name="Chang Q.C."/>
            <person name="Ding S.J."/>
            <person name="Wang X.J."/>
            <person name="Zhu J.G."/>
            <person name="Ruan X.D."/>
            <person name="Zhao L."/>
            <person name="Wei J.T."/>
            <person name="Ye R.Z."/>
            <person name="Que T.C."/>
            <person name="Du C.H."/>
            <person name="Zhou Y.H."/>
            <person name="Cheng J.X."/>
            <person name="Dai P.F."/>
            <person name="Guo W.B."/>
            <person name="Han X.H."/>
            <person name="Huang E.J."/>
            <person name="Li L.F."/>
            <person name="Wei W."/>
            <person name="Gao Y.C."/>
            <person name="Liu J.Z."/>
            <person name="Shao H.Z."/>
            <person name="Wang X."/>
            <person name="Wang C.C."/>
            <person name="Yang T.C."/>
            <person name="Huo Q.B."/>
            <person name="Li W."/>
            <person name="Chen H.Y."/>
            <person name="Chen S.E."/>
            <person name="Zhou L.G."/>
            <person name="Ni X.B."/>
            <person name="Tian J.H."/>
            <person name="Sheng Y."/>
            <person name="Liu T."/>
            <person name="Pan Y.S."/>
            <person name="Xia L.Y."/>
            <person name="Li J."/>
            <person name="Zhao F."/>
            <person name="Cao W.C."/>
        </authorList>
    </citation>
    <scope>NUCLEOTIDE SEQUENCE</scope>
    <source>
        <strain evidence="2">Rmic-2018</strain>
    </source>
</reference>
<evidence type="ECO:0000313" key="3">
    <source>
        <dbReference type="Proteomes" id="UP000821866"/>
    </source>
</evidence>
<evidence type="ECO:0000313" key="2">
    <source>
        <dbReference type="EMBL" id="KAH8037989.1"/>
    </source>
</evidence>
<dbReference type="EMBL" id="JABSTU010000002">
    <property type="protein sequence ID" value="KAH8037989.1"/>
    <property type="molecule type" value="Genomic_DNA"/>
</dbReference>
<reference evidence="2" key="2">
    <citation type="submission" date="2021-09" db="EMBL/GenBank/DDBJ databases">
        <authorList>
            <person name="Jia N."/>
            <person name="Wang J."/>
            <person name="Shi W."/>
            <person name="Du L."/>
            <person name="Sun Y."/>
            <person name="Zhan W."/>
            <person name="Jiang J."/>
            <person name="Wang Q."/>
            <person name="Zhang B."/>
            <person name="Ji P."/>
            <person name="Sakyi L.B."/>
            <person name="Cui X."/>
            <person name="Yuan T."/>
            <person name="Jiang B."/>
            <person name="Yang W."/>
            <person name="Lam T.T.-Y."/>
            <person name="Chang Q."/>
            <person name="Ding S."/>
            <person name="Wang X."/>
            <person name="Zhu J."/>
            <person name="Ruan X."/>
            <person name="Zhao L."/>
            <person name="Wei J."/>
            <person name="Que T."/>
            <person name="Du C."/>
            <person name="Cheng J."/>
            <person name="Dai P."/>
            <person name="Han X."/>
            <person name="Huang E."/>
            <person name="Gao Y."/>
            <person name="Liu J."/>
            <person name="Shao H."/>
            <person name="Ye R."/>
            <person name="Li L."/>
            <person name="Wei W."/>
            <person name="Wang X."/>
            <person name="Wang C."/>
            <person name="Huo Q."/>
            <person name="Li W."/>
            <person name="Guo W."/>
            <person name="Chen H."/>
            <person name="Chen S."/>
            <person name="Zhou L."/>
            <person name="Zhou L."/>
            <person name="Ni X."/>
            <person name="Tian J."/>
            <person name="Zhou Y."/>
            <person name="Sheng Y."/>
            <person name="Liu T."/>
            <person name="Pan Y."/>
            <person name="Xia L."/>
            <person name="Li J."/>
            <person name="Zhao F."/>
            <person name="Cao W."/>
        </authorList>
    </citation>
    <scope>NUCLEOTIDE SEQUENCE</scope>
    <source>
        <strain evidence="2">Rmic-2018</strain>
        <tissue evidence="2">Larvae</tissue>
    </source>
</reference>
<sequence>MPTIRGEIQDRAATLLVPVKTVHVEPKSTSHTETTPVMTLTTATTITAPPQTTTATTAKTTTMETTSTMPEPTTTTFSATTTPITTTTPTTTPVSNTSTTAVNTTTEMMTTTVLSISTETVETTTTETTGPVSAPVTTAATTAATTPVTMTTYPPDNPAYRQPLLCTMGSGSFTTQMFPHDGLCDYVFYDSVYKRGIATFDPSKKVDSDLLFFVEKRKDYSITECGIGISFNYAAYVSSVLSGNQNATSPFILGYFWKKNIYHFGVLDTPTKDVQEASVKEVLALLKTITELSDVQRAERHECMLVFAAVVPNEAWASFFTNEFSKLWPLLFISLGHYDNGDSTFVDCHVMPPTVLSRPALVSSENSSYGYDLNMAVTAFDALAATDTSTIWATSVTMKGRWTVLDQGEQPEFLSRCFYDPSADSFGHVAKVCEDDSFQITVNDLQLYATLTYNASHVFAFDDEAAFKAKLCRLKADHLSVGFGVAVFDLEYEDFSNACDFTNSRGAFSRLKVIRQIVEFFRMNFKKRHDSAACMRLTR</sequence>
<dbReference type="AlphaFoldDB" id="A0A9J6EUT7"/>
<gene>
    <name evidence="2" type="ORF">HPB51_020509</name>
</gene>
<proteinExistence type="predicted"/>
<organism evidence="2 3">
    <name type="scientific">Rhipicephalus microplus</name>
    <name type="common">Cattle tick</name>
    <name type="synonym">Boophilus microplus</name>
    <dbReference type="NCBI Taxonomy" id="6941"/>
    <lineage>
        <taxon>Eukaryota</taxon>
        <taxon>Metazoa</taxon>
        <taxon>Ecdysozoa</taxon>
        <taxon>Arthropoda</taxon>
        <taxon>Chelicerata</taxon>
        <taxon>Arachnida</taxon>
        <taxon>Acari</taxon>
        <taxon>Parasitiformes</taxon>
        <taxon>Ixodida</taxon>
        <taxon>Ixodoidea</taxon>
        <taxon>Ixodidae</taxon>
        <taxon>Rhipicephalinae</taxon>
        <taxon>Rhipicephalus</taxon>
        <taxon>Boophilus</taxon>
    </lineage>
</organism>
<feature type="region of interest" description="Disordered" evidence="1">
    <location>
        <begin position="54"/>
        <end position="98"/>
    </location>
</feature>
<evidence type="ECO:0000256" key="1">
    <source>
        <dbReference type="SAM" id="MobiDB-lite"/>
    </source>
</evidence>
<keyword evidence="3" id="KW-1185">Reference proteome</keyword>
<protein>
    <submittedName>
        <fullName evidence="2">Uncharacterized protein</fullName>
    </submittedName>
</protein>
<dbReference type="VEuPathDB" id="VectorBase:LOC119179348"/>
<name>A0A9J6EUT7_RHIMP</name>
<dbReference type="Proteomes" id="UP000821866">
    <property type="component" value="Chromosome 10"/>
</dbReference>